<feature type="domain" description="C2H2-type" evidence="3">
    <location>
        <begin position="175"/>
        <end position="202"/>
    </location>
</feature>
<dbReference type="AlphaFoldDB" id="A0A7J7LTV5"/>
<evidence type="ECO:0000256" key="2">
    <source>
        <dbReference type="SAM" id="MobiDB-lite"/>
    </source>
</evidence>
<dbReference type="SMART" id="SM00355">
    <property type="entry name" value="ZnF_C2H2"/>
    <property type="match status" value="4"/>
</dbReference>
<dbReference type="PROSITE" id="PS00028">
    <property type="entry name" value="ZINC_FINGER_C2H2_1"/>
    <property type="match status" value="4"/>
</dbReference>
<dbReference type="EMBL" id="JACGCM010002017">
    <property type="protein sequence ID" value="KAF6145972.1"/>
    <property type="molecule type" value="Genomic_DNA"/>
</dbReference>
<dbReference type="OrthoDB" id="6077919at2759"/>
<accession>A0A7J7LTV5</accession>
<evidence type="ECO:0000313" key="4">
    <source>
        <dbReference type="EMBL" id="KAF6145972.1"/>
    </source>
</evidence>
<dbReference type="InterPro" id="IPR036236">
    <property type="entry name" value="Znf_C2H2_sf"/>
</dbReference>
<keyword evidence="1" id="KW-0862">Zinc</keyword>
<evidence type="ECO:0000256" key="1">
    <source>
        <dbReference type="PROSITE-ProRule" id="PRU00042"/>
    </source>
</evidence>
<proteinExistence type="predicted"/>
<keyword evidence="1" id="KW-0863">Zinc-finger</keyword>
<feature type="region of interest" description="Disordered" evidence="2">
    <location>
        <begin position="612"/>
        <end position="631"/>
    </location>
</feature>
<name>A0A7J7LTV5_9MAGN</name>
<gene>
    <name evidence="4" type="ORF">GIB67_033331</name>
</gene>
<protein>
    <recommendedName>
        <fullName evidence="3">C2H2-type domain-containing protein</fullName>
    </recommendedName>
</protein>
<dbReference type="Proteomes" id="UP000541444">
    <property type="component" value="Unassembled WGS sequence"/>
</dbReference>
<feature type="domain" description="C2H2-type" evidence="3">
    <location>
        <begin position="518"/>
        <end position="545"/>
    </location>
</feature>
<feature type="compositionally biased region" description="Low complexity" evidence="2">
    <location>
        <begin position="617"/>
        <end position="631"/>
    </location>
</feature>
<dbReference type="Gene3D" id="3.30.160.60">
    <property type="entry name" value="Classic Zinc Finger"/>
    <property type="match status" value="2"/>
</dbReference>
<keyword evidence="1" id="KW-0479">Metal-binding</keyword>
<dbReference type="InterPro" id="IPR013087">
    <property type="entry name" value="Znf_C2H2_type"/>
</dbReference>
<feature type="compositionally biased region" description="Low complexity" evidence="2">
    <location>
        <begin position="229"/>
        <end position="263"/>
    </location>
</feature>
<dbReference type="Pfam" id="PF13912">
    <property type="entry name" value="zf-C2H2_6"/>
    <property type="match status" value="4"/>
</dbReference>
<feature type="region of interest" description="Disordered" evidence="2">
    <location>
        <begin position="221"/>
        <end position="263"/>
    </location>
</feature>
<comment type="caution">
    <text evidence="4">The sequence shown here is derived from an EMBL/GenBank/DDBJ whole genome shotgun (WGS) entry which is preliminary data.</text>
</comment>
<dbReference type="GO" id="GO:0008270">
    <property type="term" value="F:zinc ion binding"/>
    <property type="evidence" value="ECO:0007669"/>
    <property type="project" value="UniProtKB-KW"/>
</dbReference>
<feature type="domain" description="C2H2-type" evidence="3">
    <location>
        <begin position="591"/>
        <end position="613"/>
    </location>
</feature>
<feature type="region of interest" description="Disordered" evidence="2">
    <location>
        <begin position="75"/>
        <end position="106"/>
    </location>
</feature>
<dbReference type="PROSITE" id="PS50157">
    <property type="entry name" value="ZINC_FINGER_C2H2_2"/>
    <property type="match status" value="4"/>
</dbReference>
<evidence type="ECO:0000259" key="3">
    <source>
        <dbReference type="PROSITE" id="PS50157"/>
    </source>
</evidence>
<evidence type="ECO:0000313" key="5">
    <source>
        <dbReference type="Proteomes" id="UP000541444"/>
    </source>
</evidence>
<dbReference type="PANTHER" id="PTHR47591:SF1">
    <property type="entry name" value="ZINC FINGER PROTEIN ZAT2-RELATED"/>
    <property type="match status" value="1"/>
</dbReference>
<reference evidence="4 5" key="1">
    <citation type="journal article" date="2020" name="IScience">
        <title>Genome Sequencing of the Endangered Kingdonia uniflora (Circaeasteraceae, Ranunculales) Reveals Potential Mechanisms of Evolutionary Specialization.</title>
        <authorList>
            <person name="Sun Y."/>
            <person name="Deng T."/>
            <person name="Zhang A."/>
            <person name="Moore M.J."/>
            <person name="Landis J.B."/>
            <person name="Lin N."/>
            <person name="Zhang H."/>
            <person name="Zhang X."/>
            <person name="Huang J."/>
            <person name="Zhang X."/>
            <person name="Sun H."/>
            <person name="Wang H."/>
        </authorList>
    </citation>
    <scope>NUCLEOTIDE SEQUENCE [LARGE SCALE GENOMIC DNA]</scope>
    <source>
        <strain evidence="4">TB1705</strain>
        <tissue evidence="4">Leaf</tissue>
    </source>
</reference>
<dbReference type="PANTHER" id="PTHR47591">
    <property type="entry name" value="ZINC FINGER PROTEIN ZAT2-RELATED"/>
    <property type="match status" value="1"/>
</dbReference>
<organism evidence="4 5">
    <name type="scientific">Kingdonia uniflora</name>
    <dbReference type="NCBI Taxonomy" id="39325"/>
    <lineage>
        <taxon>Eukaryota</taxon>
        <taxon>Viridiplantae</taxon>
        <taxon>Streptophyta</taxon>
        <taxon>Embryophyta</taxon>
        <taxon>Tracheophyta</taxon>
        <taxon>Spermatophyta</taxon>
        <taxon>Magnoliopsida</taxon>
        <taxon>Ranunculales</taxon>
        <taxon>Circaeasteraceae</taxon>
        <taxon>Kingdonia</taxon>
    </lineage>
</organism>
<sequence>MATTYEEVVENADIFEQTLKDLHASSETKFKEAVQFTPPYIWIWIGGWVTGNIDGKFDNGYFVTVNMGSQKLKGVLSHSAHEPPPTPEKHNQKRPRQPSSFPGKGYNNLFAERYDRLKPFYDGQEGSIGKKIRFLWNRLSEAKKQVLGYLCGFLMEDQLKDDDDVPTREEEEETSVCKVCNKGFSSGKALGGHMRVHSNSQVEVEVDGGNAKMMRIQHQKRYMGKKNRLSNLSVNPSSSSYNVNNNNQSTETSPNSSSNSNTTTCSLCNKIFPSKKSLFGHMRCHPERDYRGMTKNSSSSTISDSMAPKMDDRIDSVFTSVGPLKNFPIWVVTGQRGRKSVDDEEEENKGIVPEAVYDLMLLANGGHSFQPPAAVSRKSYSEYDASNLGTSDQLKKRRIEERGGEDRIMMRPKKLRFDEGGLSKWRNGELGNEFQWENAKEEKEYGAGAGAGVDPEFENVGYQWKYSDDSEDDLEQPSEERLADFNTKRKYKKKIKMRDLESVQAKSMMDSQRNSDSYKCTTCNKTFPSHQALGGHRSSHNKGKNILLRATNAITDMEEFASAEKEHYELPTNLSTVNNSPESDDKVANPHKCQICSKAFATGQALGGHKRCHWNGPEAPTSSSAASVSPEEVSRTGVALFDLNELPMMEQEEEHALEFASAIAPITYNFISY</sequence>
<keyword evidence="5" id="KW-1185">Reference proteome</keyword>
<dbReference type="SUPFAM" id="SSF57667">
    <property type="entry name" value="beta-beta-alpha zinc fingers"/>
    <property type="match status" value="2"/>
</dbReference>
<feature type="domain" description="C2H2-type" evidence="3">
    <location>
        <begin position="263"/>
        <end position="290"/>
    </location>
</feature>